<name>A0A3M7PSF6_BRAPC</name>
<evidence type="ECO:0000313" key="1">
    <source>
        <dbReference type="EMBL" id="RNA01963.1"/>
    </source>
</evidence>
<sequence>MHRLFKKIFLNFNFFYQFLQKITKIKEKKTFFQKIFCRFEFLQILPKLSLVSTLKYIKLKSMSL</sequence>
<dbReference type="AlphaFoldDB" id="A0A3M7PSF6"/>
<protein>
    <submittedName>
        <fullName evidence="1">Uncharacterized protein</fullName>
    </submittedName>
</protein>
<keyword evidence="2" id="KW-1185">Reference proteome</keyword>
<organism evidence="1 2">
    <name type="scientific">Brachionus plicatilis</name>
    <name type="common">Marine rotifer</name>
    <name type="synonym">Brachionus muelleri</name>
    <dbReference type="NCBI Taxonomy" id="10195"/>
    <lineage>
        <taxon>Eukaryota</taxon>
        <taxon>Metazoa</taxon>
        <taxon>Spiralia</taxon>
        <taxon>Gnathifera</taxon>
        <taxon>Rotifera</taxon>
        <taxon>Eurotatoria</taxon>
        <taxon>Monogononta</taxon>
        <taxon>Pseudotrocha</taxon>
        <taxon>Ploima</taxon>
        <taxon>Brachionidae</taxon>
        <taxon>Brachionus</taxon>
    </lineage>
</organism>
<gene>
    <name evidence="1" type="ORF">BpHYR1_016541</name>
</gene>
<dbReference type="Proteomes" id="UP000276133">
    <property type="component" value="Unassembled WGS sequence"/>
</dbReference>
<reference evidence="1 2" key="1">
    <citation type="journal article" date="2018" name="Sci. Rep.">
        <title>Genomic signatures of local adaptation to the degree of environmental predictability in rotifers.</title>
        <authorList>
            <person name="Franch-Gras L."/>
            <person name="Hahn C."/>
            <person name="Garcia-Roger E.M."/>
            <person name="Carmona M.J."/>
            <person name="Serra M."/>
            <person name="Gomez A."/>
        </authorList>
    </citation>
    <scope>NUCLEOTIDE SEQUENCE [LARGE SCALE GENOMIC DNA]</scope>
    <source>
        <strain evidence="1">HYR1</strain>
    </source>
</reference>
<accession>A0A3M7PSF6</accession>
<dbReference type="EMBL" id="REGN01009094">
    <property type="protein sequence ID" value="RNA01963.1"/>
    <property type="molecule type" value="Genomic_DNA"/>
</dbReference>
<evidence type="ECO:0000313" key="2">
    <source>
        <dbReference type="Proteomes" id="UP000276133"/>
    </source>
</evidence>
<comment type="caution">
    <text evidence="1">The sequence shown here is derived from an EMBL/GenBank/DDBJ whole genome shotgun (WGS) entry which is preliminary data.</text>
</comment>
<proteinExistence type="predicted"/>